<dbReference type="NCBIfam" id="TIGR02436">
    <property type="entry name" value="four helix bundle protein"/>
    <property type="match status" value="1"/>
</dbReference>
<name>A0A4S1DWZ8_9FLAO</name>
<dbReference type="SUPFAM" id="SSF158446">
    <property type="entry name" value="IVS-encoded protein-like"/>
    <property type="match status" value="1"/>
</dbReference>
<dbReference type="PANTHER" id="PTHR38471">
    <property type="entry name" value="FOUR HELIX BUNDLE PROTEIN"/>
    <property type="match status" value="1"/>
</dbReference>
<dbReference type="InterPro" id="IPR012657">
    <property type="entry name" value="23S_rRNA-intervening_sequence"/>
</dbReference>
<dbReference type="Proteomes" id="UP000307602">
    <property type="component" value="Unassembled WGS sequence"/>
</dbReference>
<dbReference type="OrthoDB" id="9811959at2"/>
<dbReference type="EMBL" id="SRSO01000011">
    <property type="protein sequence ID" value="TGV02670.1"/>
    <property type="molecule type" value="Genomic_DNA"/>
</dbReference>
<gene>
    <name evidence="1" type="ORF">EM932_09545</name>
</gene>
<organism evidence="1 2">
    <name type="scientific">Flavivirga rizhaonensis</name>
    <dbReference type="NCBI Taxonomy" id="2559571"/>
    <lineage>
        <taxon>Bacteria</taxon>
        <taxon>Pseudomonadati</taxon>
        <taxon>Bacteroidota</taxon>
        <taxon>Flavobacteriia</taxon>
        <taxon>Flavobacteriales</taxon>
        <taxon>Flavobacteriaceae</taxon>
        <taxon>Flavivirga</taxon>
    </lineage>
</organism>
<sequence length="121" mass="13974">MAARHNFRKLTIWKDGISIVKETYITTKTFPKSEVYALSNQMQRCSVSIPSNIAEGTSKGTDKHFIQYLETALGSAFEWETQLIISFEIGYISENTFKHLEKKIQMIQGMITRFMENLQKS</sequence>
<dbReference type="Pfam" id="PF05635">
    <property type="entry name" value="23S_rRNA_IVP"/>
    <property type="match status" value="1"/>
</dbReference>
<reference evidence="1 2" key="1">
    <citation type="submission" date="2019-04" db="EMBL/GenBank/DDBJ databases">
        <authorList>
            <person name="Liu A."/>
        </authorList>
    </citation>
    <scope>NUCLEOTIDE SEQUENCE [LARGE SCALE GENOMIC DNA]</scope>
    <source>
        <strain evidence="1 2">RZ03</strain>
    </source>
</reference>
<dbReference type="InterPro" id="IPR036583">
    <property type="entry name" value="23S_rRNA_IVS_sf"/>
</dbReference>
<keyword evidence="2" id="KW-1185">Reference proteome</keyword>
<dbReference type="Gene3D" id="1.20.1440.60">
    <property type="entry name" value="23S rRNA-intervening sequence"/>
    <property type="match status" value="1"/>
</dbReference>
<dbReference type="AlphaFoldDB" id="A0A4S1DWZ8"/>
<comment type="caution">
    <text evidence="1">The sequence shown here is derived from an EMBL/GenBank/DDBJ whole genome shotgun (WGS) entry which is preliminary data.</text>
</comment>
<evidence type="ECO:0000313" key="2">
    <source>
        <dbReference type="Proteomes" id="UP000307602"/>
    </source>
</evidence>
<proteinExistence type="predicted"/>
<dbReference type="PANTHER" id="PTHR38471:SF2">
    <property type="entry name" value="FOUR HELIX BUNDLE PROTEIN"/>
    <property type="match status" value="1"/>
</dbReference>
<protein>
    <submittedName>
        <fullName evidence="1">Four helix bundle protein</fullName>
    </submittedName>
</protein>
<evidence type="ECO:0000313" key="1">
    <source>
        <dbReference type="EMBL" id="TGV02670.1"/>
    </source>
</evidence>
<accession>A0A4S1DWZ8</accession>
<dbReference type="CDD" id="cd16377">
    <property type="entry name" value="23S_rRNA_IVP_like"/>
    <property type="match status" value="1"/>
</dbReference>